<dbReference type="GO" id="GO:0016787">
    <property type="term" value="F:hydrolase activity"/>
    <property type="evidence" value="ECO:0007669"/>
    <property type="project" value="UniProtKB-KW"/>
</dbReference>
<dbReference type="GO" id="GO:0008305">
    <property type="term" value="C:integrin complex"/>
    <property type="evidence" value="ECO:0007669"/>
    <property type="project" value="InterPro"/>
</dbReference>
<sequence>LIVSTRGKALVYFGGSPTDSVPDLELTGVSVTSVSPAGDVNGDGFDDLLVSGDYSQAGRAYVYYGAPQPDPVPAIGIVGAPGEAFGWSISKAGDFNGDGFGDVVVGAPFNSTVGSEQGRAFIYFGGPSADAEPDVVLNGSSPYDRFGSSLASADVNGDGVSDVIVGAPQYPLAAGTGRVYVFFGGPHPDSLADVILEGEVPSSAFGESVTAGDMNGDGIADVIVGAPSYGCPPGVPCSPPGRVYVYDLAAPLPSRAFLRDGHRTIPLVQAPARIIIQFEAVYGSYDPADVDPASIRLVSDGAGETGAISPVASRSSIVADTDGNGVAELSACFMRSDLARLFSDVRGRRSVDAALEGSLTTGRRFRAHLELTILGVPGLAHGIVAAVSPNPLNPQGKVTFSTTRSGYARVTLFDIHGRLLRTLLDERDLSPGPHTARIDGSDESGTRLGSGVYFYKIETPEGETQGRFVVLK</sequence>
<proteinExistence type="predicted"/>
<keyword evidence="1" id="KW-0732">Signal</keyword>
<keyword evidence="2" id="KW-0677">Repeat</keyword>
<feature type="non-terminal residue" evidence="5">
    <location>
        <position position="1"/>
    </location>
</feature>
<evidence type="ECO:0000256" key="4">
    <source>
        <dbReference type="ARBA" id="ARBA00023180"/>
    </source>
</evidence>
<evidence type="ECO:0000256" key="3">
    <source>
        <dbReference type="ARBA" id="ARBA00022801"/>
    </source>
</evidence>
<dbReference type="InterPro" id="IPR026444">
    <property type="entry name" value="Secre_tail"/>
</dbReference>
<dbReference type="InterPro" id="IPR013519">
    <property type="entry name" value="Int_alpha_beta-p"/>
</dbReference>
<dbReference type="PROSITE" id="PS51470">
    <property type="entry name" value="FG_GAP"/>
    <property type="match status" value="3"/>
</dbReference>
<dbReference type="NCBIfam" id="TIGR04183">
    <property type="entry name" value="Por_Secre_tail"/>
    <property type="match status" value="1"/>
</dbReference>
<evidence type="ECO:0000313" key="6">
    <source>
        <dbReference type="Proteomes" id="UP000319829"/>
    </source>
</evidence>
<dbReference type="PANTHER" id="PTHR23221:SF7">
    <property type="entry name" value="PHOSPHATIDYLINOSITOL-GLYCAN-SPECIFIC PHOSPHOLIPASE D"/>
    <property type="match status" value="1"/>
</dbReference>
<dbReference type="SUPFAM" id="SSF69318">
    <property type="entry name" value="Integrin alpha N-terminal domain"/>
    <property type="match status" value="2"/>
</dbReference>
<dbReference type="InterPro" id="IPR028994">
    <property type="entry name" value="Integrin_alpha_N"/>
</dbReference>
<dbReference type="Proteomes" id="UP000319829">
    <property type="component" value="Unassembled WGS sequence"/>
</dbReference>
<comment type="caution">
    <text evidence="5">The sequence shown here is derived from an EMBL/GenBank/DDBJ whole genome shotgun (WGS) entry which is preliminary data.</text>
</comment>
<dbReference type="SMART" id="SM00191">
    <property type="entry name" value="Int_alpha"/>
    <property type="match status" value="4"/>
</dbReference>
<dbReference type="Gene3D" id="2.130.10.130">
    <property type="entry name" value="Integrin alpha, N-terminal"/>
    <property type="match status" value="2"/>
</dbReference>
<keyword evidence="4" id="KW-0325">Glycoprotein</keyword>
<dbReference type="PRINTS" id="PR01185">
    <property type="entry name" value="INTEGRINA"/>
</dbReference>
<evidence type="ECO:0000256" key="1">
    <source>
        <dbReference type="ARBA" id="ARBA00022729"/>
    </source>
</evidence>
<gene>
    <name evidence="5" type="ORF">E6K74_05305</name>
</gene>
<protein>
    <submittedName>
        <fullName evidence="5">T9SS type A sorting domain-containing protein</fullName>
    </submittedName>
</protein>
<name>A0A538STI8_UNCEI</name>
<reference evidence="5 6" key="1">
    <citation type="journal article" date="2019" name="Nat. Microbiol.">
        <title>Mediterranean grassland soil C-N compound turnover is dependent on rainfall and depth, and is mediated by genomically divergent microorganisms.</title>
        <authorList>
            <person name="Diamond S."/>
            <person name="Andeer P.F."/>
            <person name="Li Z."/>
            <person name="Crits-Christoph A."/>
            <person name="Burstein D."/>
            <person name="Anantharaman K."/>
            <person name="Lane K.R."/>
            <person name="Thomas B.C."/>
            <person name="Pan C."/>
            <person name="Northen T.R."/>
            <person name="Banfield J.F."/>
        </authorList>
    </citation>
    <scope>NUCLEOTIDE SEQUENCE [LARGE SCALE GENOMIC DNA]</scope>
    <source>
        <strain evidence="5">WS_4</strain>
    </source>
</reference>
<dbReference type="Gene3D" id="2.60.40.4070">
    <property type="match status" value="1"/>
</dbReference>
<evidence type="ECO:0000313" key="5">
    <source>
        <dbReference type="EMBL" id="TMQ54708.1"/>
    </source>
</evidence>
<dbReference type="InterPro" id="IPR013517">
    <property type="entry name" value="FG-GAP"/>
</dbReference>
<dbReference type="AlphaFoldDB" id="A0A538STI8"/>
<dbReference type="InterPro" id="IPR000413">
    <property type="entry name" value="Integrin_alpha"/>
</dbReference>
<accession>A0A538STI8</accession>
<organism evidence="5 6">
    <name type="scientific">Eiseniibacteriota bacterium</name>
    <dbReference type="NCBI Taxonomy" id="2212470"/>
    <lineage>
        <taxon>Bacteria</taxon>
        <taxon>Candidatus Eiseniibacteriota</taxon>
    </lineage>
</organism>
<dbReference type="PANTHER" id="PTHR23221">
    <property type="entry name" value="GLYCOSYLPHOSPHATIDYLINOSITOL PHOSPHOLIPASE D"/>
    <property type="match status" value="1"/>
</dbReference>
<keyword evidence="3" id="KW-0378">Hydrolase</keyword>
<dbReference type="GO" id="GO:0007155">
    <property type="term" value="P:cell adhesion"/>
    <property type="evidence" value="ECO:0007669"/>
    <property type="project" value="InterPro"/>
</dbReference>
<dbReference type="Pfam" id="PF01839">
    <property type="entry name" value="FG-GAP"/>
    <property type="match status" value="4"/>
</dbReference>
<evidence type="ECO:0000256" key="2">
    <source>
        <dbReference type="ARBA" id="ARBA00022737"/>
    </source>
</evidence>
<dbReference type="EMBL" id="VBOU01000058">
    <property type="protein sequence ID" value="TMQ54708.1"/>
    <property type="molecule type" value="Genomic_DNA"/>
</dbReference>